<name>A0ACD3SLF6_9BURK</name>
<sequence>MIASVKDAYMQEKSVAANNRATFLRETLIKNLRDETSTPVRVRYESLLPRYADDGRIEK</sequence>
<accession>A0ACD3SLF6</accession>
<dbReference type="EMBL" id="AKCV02000025">
    <property type="protein sequence ID" value="TMS57039.1"/>
    <property type="molecule type" value="Genomic_DNA"/>
</dbReference>
<comment type="caution">
    <text evidence="1">The sequence shown here is derived from an EMBL/GenBank/DDBJ whole genome shotgun (WGS) entry which is preliminary data.</text>
</comment>
<gene>
    <name evidence="1" type="ORF">MW7_013825</name>
</gene>
<protein>
    <submittedName>
        <fullName evidence="1">Uncharacterized protein</fullName>
    </submittedName>
</protein>
<dbReference type="Proteomes" id="UP000004277">
    <property type="component" value="Unassembled WGS sequence"/>
</dbReference>
<keyword evidence="2" id="KW-1185">Reference proteome</keyword>
<evidence type="ECO:0000313" key="1">
    <source>
        <dbReference type="EMBL" id="TMS57039.1"/>
    </source>
</evidence>
<organism evidence="1 2">
    <name type="scientific">Imbroritus primus</name>
    <dbReference type="NCBI Taxonomy" id="3058603"/>
    <lineage>
        <taxon>Bacteria</taxon>
        <taxon>Pseudomonadati</taxon>
        <taxon>Pseudomonadota</taxon>
        <taxon>Betaproteobacteria</taxon>
        <taxon>Burkholderiales</taxon>
        <taxon>Burkholderiaceae</taxon>
        <taxon>Imbroritus</taxon>
    </lineage>
</organism>
<evidence type="ECO:0000313" key="2">
    <source>
        <dbReference type="Proteomes" id="UP000004277"/>
    </source>
</evidence>
<proteinExistence type="predicted"/>
<reference evidence="1" key="1">
    <citation type="submission" date="2019-05" db="EMBL/GenBank/DDBJ databases">
        <title>Revised genome assembly of Burkholderiaceae (previously Ralstonia) sp. PBA.</title>
        <authorList>
            <person name="Gan H.M."/>
        </authorList>
    </citation>
    <scope>NUCLEOTIDE SEQUENCE</scope>
    <source>
        <strain evidence="1">PBA</strain>
    </source>
</reference>